<reference evidence="2" key="1">
    <citation type="submission" date="2016-11" db="EMBL/GenBank/DDBJ databases">
        <authorList>
            <person name="Varghese N."/>
            <person name="Submissions S."/>
        </authorList>
    </citation>
    <scope>NUCLEOTIDE SEQUENCE [LARGE SCALE GENOMIC DNA]</scope>
    <source>
        <strain evidence="2">DSM 19741</strain>
    </source>
</reference>
<dbReference type="Proteomes" id="UP000184036">
    <property type="component" value="Unassembled WGS sequence"/>
</dbReference>
<organism evidence="1 2">
    <name type="scientific">Flavobacterium segetis</name>
    <dbReference type="NCBI Taxonomy" id="271157"/>
    <lineage>
        <taxon>Bacteria</taxon>
        <taxon>Pseudomonadati</taxon>
        <taxon>Bacteroidota</taxon>
        <taxon>Flavobacteriia</taxon>
        <taxon>Flavobacteriales</taxon>
        <taxon>Flavobacteriaceae</taxon>
        <taxon>Flavobacterium</taxon>
    </lineage>
</organism>
<evidence type="ECO:0000313" key="2">
    <source>
        <dbReference type="Proteomes" id="UP000184036"/>
    </source>
</evidence>
<dbReference type="AlphaFoldDB" id="A0A1M5JJC9"/>
<gene>
    <name evidence="1" type="ORF">SAMN05444396_11126</name>
</gene>
<sequence>MKKISHAETLQEAIRLLKLQQAGQLDQLKEQYYYTYDSFKPTNLIKKAYNTMSSSTELRGNIISNLIGLGTGYITKKILIGSTHSPVKRILGTILQFVVTNVVAKKTEKKIESEYDKS</sequence>
<accession>A0A1M5JJC9</accession>
<dbReference type="EMBL" id="FQWE01000011">
    <property type="protein sequence ID" value="SHG40380.1"/>
    <property type="molecule type" value="Genomic_DNA"/>
</dbReference>
<dbReference type="STRING" id="271157.SAMN05444396_11126"/>
<dbReference type="OrthoDB" id="1443487at2"/>
<protein>
    <submittedName>
        <fullName evidence="1">Uncharacterized protein</fullName>
    </submittedName>
</protein>
<proteinExistence type="predicted"/>
<keyword evidence="2" id="KW-1185">Reference proteome</keyword>
<name>A0A1M5JJC9_9FLAO</name>
<dbReference type="RefSeq" id="WP_072993446.1">
    <property type="nucleotide sequence ID" value="NZ_FQWE01000011.1"/>
</dbReference>
<evidence type="ECO:0000313" key="1">
    <source>
        <dbReference type="EMBL" id="SHG40380.1"/>
    </source>
</evidence>